<dbReference type="PROSITE" id="PS50994">
    <property type="entry name" value="INTEGRASE"/>
    <property type="match status" value="1"/>
</dbReference>
<dbReference type="InterPro" id="IPR012337">
    <property type="entry name" value="RNaseH-like_sf"/>
</dbReference>
<dbReference type="CDD" id="cd00024">
    <property type="entry name" value="CD_CSD"/>
    <property type="match status" value="1"/>
</dbReference>
<dbReference type="SUPFAM" id="SSF53098">
    <property type="entry name" value="Ribonuclease H-like"/>
    <property type="match status" value="1"/>
</dbReference>
<dbReference type="InterPro" id="IPR050951">
    <property type="entry name" value="Retrovirus_Pol_polyprotein"/>
</dbReference>
<dbReference type="EMBL" id="NBNE01003897">
    <property type="protein sequence ID" value="OWZ06591.1"/>
    <property type="molecule type" value="Genomic_DNA"/>
</dbReference>
<dbReference type="InterPro" id="IPR016197">
    <property type="entry name" value="Chromo-like_dom_sf"/>
</dbReference>
<proteinExistence type="predicted"/>
<accession>A0A225VM06</accession>
<dbReference type="SUPFAM" id="SSF54160">
    <property type="entry name" value="Chromo domain-like"/>
    <property type="match status" value="1"/>
</dbReference>
<dbReference type="Pfam" id="PF00665">
    <property type="entry name" value="rve"/>
    <property type="match status" value="1"/>
</dbReference>
<evidence type="ECO:0000259" key="2">
    <source>
        <dbReference type="PROSITE" id="PS50994"/>
    </source>
</evidence>
<evidence type="ECO:0000313" key="4">
    <source>
        <dbReference type="Proteomes" id="UP000198211"/>
    </source>
</evidence>
<dbReference type="Gene3D" id="3.30.420.10">
    <property type="entry name" value="Ribonuclease H-like superfamily/Ribonuclease H"/>
    <property type="match status" value="1"/>
</dbReference>
<name>A0A225VM06_9STRA</name>
<dbReference type="InterPro" id="IPR023780">
    <property type="entry name" value="Chromo_domain"/>
</dbReference>
<dbReference type="InterPro" id="IPR001584">
    <property type="entry name" value="Integrase_cat-core"/>
</dbReference>
<dbReference type="Gene3D" id="2.40.50.40">
    <property type="match status" value="1"/>
</dbReference>
<dbReference type="Proteomes" id="UP000198211">
    <property type="component" value="Unassembled WGS sequence"/>
</dbReference>
<protein>
    <submittedName>
        <fullName evidence="3">Chromodomain protein</fullName>
    </submittedName>
</protein>
<dbReference type="InterPro" id="IPR000953">
    <property type="entry name" value="Chromo/chromo_shadow_dom"/>
</dbReference>
<feature type="domain" description="Integrase catalytic" evidence="2">
    <location>
        <begin position="2"/>
        <end position="84"/>
    </location>
</feature>
<dbReference type="AlphaFoldDB" id="A0A225VM06"/>
<dbReference type="Pfam" id="PF00385">
    <property type="entry name" value="Chromo"/>
    <property type="match status" value="1"/>
</dbReference>
<evidence type="ECO:0000313" key="3">
    <source>
        <dbReference type="EMBL" id="OWZ06591.1"/>
    </source>
</evidence>
<dbReference type="GO" id="GO:0003676">
    <property type="term" value="F:nucleic acid binding"/>
    <property type="evidence" value="ECO:0007669"/>
    <property type="project" value="InterPro"/>
</dbReference>
<organism evidence="3 4">
    <name type="scientific">Phytophthora megakarya</name>
    <dbReference type="NCBI Taxonomy" id="4795"/>
    <lineage>
        <taxon>Eukaryota</taxon>
        <taxon>Sar</taxon>
        <taxon>Stramenopiles</taxon>
        <taxon>Oomycota</taxon>
        <taxon>Peronosporomycetes</taxon>
        <taxon>Peronosporales</taxon>
        <taxon>Peronosporaceae</taxon>
        <taxon>Phytophthora</taxon>
    </lineage>
</organism>
<dbReference type="PANTHER" id="PTHR37984">
    <property type="entry name" value="PROTEIN CBG26694"/>
    <property type="match status" value="1"/>
</dbReference>
<reference evidence="4" key="1">
    <citation type="submission" date="2017-03" db="EMBL/GenBank/DDBJ databases">
        <title>Phytopthora megakarya and P. palmivora, two closely related causual agents of cacao black pod achieved similar genome size and gene model numbers by different mechanisms.</title>
        <authorList>
            <person name="Ali S."/>
            <person name="Shao J."/>
            <person name="Larry D.J."/>
            <person name="Kronmiller B."/>
            <person name="Shen D."/>
            <person name="Strem M.D."/>
            <person name="Melnick R.L."/>
            <person name="Guiltinan M.J."/>
            <person name="Tyler B.M."/>
            <person name="Meinhardt L.W."/>
            <person name="Bailey B.A."/>
        </authorList>
    </citation>
    <scope>NUCLEOTIDE SEQUENCE [LARGE SCALE GENOMIC DNA]</scope>
    <source>
        <strain evidence="4">zdho120</strain>
    </source>
</reference>
<dbReference type="STRING" id="4795.A0A225VM06"/>
<gene>
    <name evidence="3" type="ORF">PHMEG_00021130</name>
</gene>
<dbReference type="InterPro" id="IPR036397">
    <property type="entry name" value="RNaseH_sf"/>
</dbReference>
<keyword evidence="4" id="KW-1185">Reference proteome</keyword>
<comment type="caution">
    <text evidence="3">The sequence shown here is derived from an EMBL/GenBank/DDBJ whole genome shotgun (WGS) entry which is preliminary data.</text>
</comment>
<dbReference type="PROSITE" id="PS50013">
    <property type="entry name" value="CHROMO_2"/>
    <property type="match status" value="1"/>
</dbReference>
<dbReference type="GO" id="GO:0015074">
    <property type="term" value="P:DNA integration"/>
    <property type="evidence" value="ECO:0007669"/>
    <property type="project" value="InterPro"/>
</dbReference>
<sequence length="276" mass="31209">MHAERPNELIHWDYLFMGASTGEDKYILVIKDDPSKYVWFFAVPEATADTTYTCLMDWFSAFGVCLSWVSDQGTPFKNEVIAEVPRCFRSLLSEWRLSTRDWPRFTKVVQLALNHTPAKSLGDHAPVTVMTGLPATSPLDAISLPVPLKPTTLSVLTSKRQEVFDVLRDALDTMHKSVVKAVSSWIFTVKNLITGDEREVHASRLKFYSDATLDVSEDLLHHIAHNSEDHVVAEILDSRYSESEKRFELLVSWRGLSNADDAWEPAATLLEDIPVM</sequence>
<feature type="domain" description="Chromo" evidence="1">
    <location>
        <begin position="230"/>
        <end position="276"/>
    </location>
</feature>
<evidence type="ECO:0000259" key="1">
    <source>
        <dbReference type="PROSITE" id="PS50013"/>
    </source>
</evidence>
<dbReference type="OrthoDB" id="78677at2759"/>
<dbReference type="PANTHER" id="PTHR37984:SF5">
    <property type="entry name" value="PROTEIN NYNRIN-LIKE"/>
    <property type="match status" value="1"/>
</dbReference>
<feature type="non-terminal residue" evidence="3">
    <location>
        <position position="276"/>
    </location>
</feature>